<feature type="domain" description="HTH cro/C1-type" evidence="1">
    <location>
        <begin position="16"/>
        <end position="70"/>
    </location>
</feature>
<dbReference type="InterPro" id="IPR001387">
    <property type="entry name" value="Cro/C1-type_HTH"/>
</dbReference>
<reference evidence="2 3" key="1">
    <citation type="journal article" date="2014" name="Genome Announc.">
        <title>Draft Genome Sequence of the Antitrypanosomally Active Sponge-Associated Bacterium Actinokineospora sp. Strain EG49.</title>
        <authorList>
            <person name="Harjes J."/>
            <person name="Ryu T."/>
            <person name="Abdelmohsen U.R."/>
            <person name="Moitinho-Silva L."/>
            <person name="Horn H."/>
            <person name="Ravasi T."/>
            <person name="Hentschel U."/>
        </authorList>
    </citation>
    <scope>NUCLEOTIDE SEQUENCE [LARGE SCALE GENOMIC DNA]</scope>
    <source>
        <strain evidence="2 3">EG49</strain>
    </source>
</reference>
<dbReference type="PROSITE" id="PS50943">
    <property type="entry name" value="HTH_CROC1"/>
    <property type="match status" value="1"/>
</dbReference>
<name>W7IV31_9PSEU</name>
<dbReference type="InterPro" id="IPR043917">
    <property type="entry name" value="DUF5753"/>
</dbReference>
<dbReference type="eggNOG" id="COG2944">
    <property type="taxonomic scope" value="Bacteria"/>
</dbReference>
<dbReference type="Gene3D" id="1.10.260.40">
    <property type="entry name" value="lambda repressor-like DNA-binding domains"/>
    <property type="match status" value="1"/>
</dbReference>
<evidence type="ECO:0000313" key="2">
    <source>
        <dbReference type="EMBL" id="EWC60261.1"/>
    </source>
</evidence>
<keyword evidence="3" id="KW-1185">Reference proteome</keyword>
<evidence type="ECO:0000313" key="3">
    <source>
        <dbReference type="Proteomes" id="UP000019277"/>
    </source>
</evidence>
<organism evidence="2 3">
    <name type="scientific">Actinokineospora spheciospongiae</name>
    <dbReference type="NCBI Taxonomy" id="909613"/>
    <lineage>
        <taxon>Bacteria</taxon>
        <taxon>Bacillati</taxon>
        <taxon>Actinomycetota</taxon>
        <taxon>Actinomycetes</taxon>
        <taxon>Pseudonocardiales</taxon>
        <taxon>Pseudonocardiaceae</taxon>
        <taxon>Actinokineospora</taxon>
    </lineage>
</organism>
<dbReference type="Pfam" id="PF13560">
    <property type="entry name" value="HTH_31"/>
    <property type="match status" value="1"/>
</dbReference>
<dbReference type="InterPro" id="IPR010982">
    <property type="entry name" value="Lambda_DNA-bd_dom_sf"/>
</dbReference>
<dbReference type="STRING" id="909613.UO65_4369"/>
<sequence>MSESTTAAARELGADLKRLRTAADHTLRSLADVVGFSDTKLSFWEQGSRLPAVDDLTMVLTVLGVEADERDRLLGLRQQAASPGELVAGSPTIGPQLAKFVDMEQSARRVTEVSLALLPGLLQTEAYARAVLGSEPESETKIRLRMDRQRILTRDNPLEFCALIDDTALVRPIGSRAVMAEQLQHLITLAHLPNVTIQVVPSAAPGYSRHLAGIFILLEFATAPPIVHLEHFAASSSLWRTPDVSAYQSAVEEITRRAHTPDQSLEIIAKLGDDLALNGDR</sequence>
<dbReference type="CDD" id="cd00093">
    <property type="entry name" value="HTH_XRE"/>
    <property type="match status" value="1"/>
</dbReference>
<proteinExistence type="predicted"/>
<accession>W7IV31</accession>
<dbReference type="RefSeq" id="WP_035285510.1">
    <property type="nucleotide sequence ID" value="NZ_AYXG01000165.1"/>
</dbReference>
<dbReference type="Proteomes" id="UP000019277">
    <property type="component" value="Unassembled WGS sequence"/>
</dbReference>
<dbReference type="SMART" id="SM00530">
    <property type="entry name" value="HTH_XRE"/>
    <property type="match status" value="1"/>
</dbReference>
<comment type="caution">
    <text evidence="2">The sequence shown here is derived from an EMBL/GenBank/DDBJ whole genome shotgun (WGS) entry which is preliminary data.</text>
</comment>
<evidence type="ECO:0000259" key="1">
    <source>
        <dbReference type="PROSITE" id="PS50943"/>
    </source>
</evidence>
<protein>
    <submittedName>
        <fullName evidence="2">Putative DNA-binding protein</fullName>
    </submittedName>
</protein>
<dbReference type="EMBL" id="AYXG01000165">
    <property type="protein sequence ID" value="EWC60261.1"/>
    <property type="molecule type" value="Genomic_DNA"/>
</dbReference>
<keyword evidence="2" id="KW-0238">DNA-binding</keyword>
<dbReference type="OrthoDB" id="2991476at2"/>
<gene>
    <name evidence="2" type="ORF">UO65_4369</name>
</gene>
<dbReference type="SUPFAM" id="SSF47413">
    <property type="entry name" value="lambda repressor-like DNA-binding domains"/>
    <property type="match status" value="1"/>
</dbReference>
<dbReference type="Pfam" id="PF19054">
    <property type="entry name" value="DUF5753"/>
    <property type="match status" value="1"/>
</dbReference>
<dbReference type="AlphaFoldDB" id="W7IV31"/>
<dbReference type="GO" id="GO:0003677">
    <property type="term" value="F:DNA binding"/>
    <property type="evidence" value="ECO:0007669"/>
    <property type="project" value="UniProtKB-KW"/>
</dbReference>